<feature type="compositionally biased region" description="Low complexity" evidence="7">
    <location>
        <begin position="14"/>
        <end position="27"/>
    </location>
</feature>
<dbReference type="GO" id="GO:0005886">
    <property type="term" value="C:plasma membrane"/>
    <property type="evidence" value="ECO:0007669"/>
    <property type="project" value="UniProtKB-SubCell"/>
</dbReference>
<dbReference type="RefSeq" id="WP_179786760.1">
    <property type="nucleotide sequence ID" value="NZ_BAAARR010000003.1"/>
</dbReference>
<gene>
    <name evidence="10" type="ORF">F4554_001577</name>
</gene>
<evidence type="ECO:0000256" key="1">
    <source>
        <dbReference type="ARBA" id="ARBA00004651"/>
    </source>
</evidence>
<dbReference type="PANTHER" id="PTHR30193">
    <property type="entry name" value="ABC TRANSPORTER PERMEASE PROTEIN"/>
    <property type="match status" value="1"/>
</dbReference>
<evidence type="ECO:0000259" key="9">
    <source>
        <dbReference type="PROSITE" id="PS50928"/>
    </source>
</evidence>
<dbReference type="PANTHER" id="PTHR30193:SF41">
    <property type="entry name" value="DIACETYLCHITOBIOSE UPTAKE SYSTEM PERMEASE PROTEIN NGCF"/>
    <property type="match status" value="1"/>
</dbReference>
<feature type="region of interest" description="Disordered" evidence="7">
    <location>
        <begin position="1"/>
        <end position="60"/>
    </location>
</feature>
<evidence type="ECO:0000256" key="3">
    <source>
        <dbReference type="ARBA" id="ARBA00022475"/>
    </source>
</evidence>
<dbReference type="PROSITE" id="PS50928">
    <property type="entry name" value="ABC_TM1"/>
    <property type="match status" value="1"/>
</dbReference>
<keyword evidence="2" id="KW-0813">Transport</keyword>
<evidence type="ECO:0000256" key="8">
    <source>
        <dbReference type="SAM" id="Phobius"/>
    </source>
</evidence>
<comment type="subcellular location">
    <subcellularLocation>
        <location evidence="1">Cell membrane</location>
        <topology evidence="1">Multi-pass membrane protein</topology>
    </subcellularLocation>
</comment>
<keyword evidence="10" id="KW-0762">Sugar transport</keyword>
<feature type="transmembrane region" description="Helical" evidence="8">
    <location>
        <begin position="313"/>
        <end position="333"/>
    </location>
</feature>
<evidence type="ECO:0000313" key="11">
    <source>
        <dbReference type="Proteomes" id="UP000579605"/>
    </source>
</evidence>
<name>A0A852ZH62_9ACTN</name>
<proteinExistence type="predicted"/>
<dbReference type="InterPro" id="IPR000515">
    <property type="entry name" value="MetI-like"/>
</dbReference>
<dbReference type="Proteomes" id="UP000579605">
    <property type="component" value="Unassembled WGS sequence"/>
</dbReference>
<feature type="transmembrane region" description="Helical" evidence="8">
    <location>
        <begin position="69"/>
        <end position="93"/>
    </location>
</feature>
<evidence type="ECO:0000313" key="10">
    <source>
        <dbReference type="EMBL" id="NYH88939.1"/>
    </source>
</evidence>
<dbReference type="SUPFAM" id="SSF161098">
    <property type="entry name" value="MetI-like"/>
    <property type="match status" value="1"/>
</dbReference>
<feature type="transmembrane region" description="Helical" evidence="8">
    <location>
        <begin position="263"/>
        <end position="282"/>
    </location>
</feature>
<accession>A0A852ZH62</accession>
<organism evidence="10 11">
    <name type="scientific">Actinopolymorpha rutila</name>
    <dbReference type="NCBI Taxonomy" id="446787"/>
    <lineage>
        <taxon>Bacteria</taxon>
        <taxon>Bacillati</taxon>
        <taxon>Actinomycetota</taxon>
        <taxon>Actinomycetes</taxon>
        <taxon>Propionibacteriales</taxon>
        <taxon>Actinopolymorphaceae</taxon>
        <taxon>Actinopolymorpha</taxon>
    </lineage>
</organism>
<comment type="caution">
    <text evidence="10">The sequence shown here is derived from an EMBL/GenBank/DDBJ whole genome shotgun (WGS) entry which is preliminary data.</text>
</comment>
<feature type="domain" description="ABC transmembrane type-1" evidence="9">
    <location>
        <begin position="125"/>
        <end position="334"/>
    </location>
</feature>
<sequence length="344" mass="38108">MTGERVIPGAAGSGQNPQNPENPQNPAGGQGTAPTAVADAPGAGTPQGARGTSTSAAPRLSRRRRLEGALFVAPAFLFQLSWGWYPLLMAFVISFTNARFRGPVEFTGLTSYLRMWRDPLVGEAFKVTAIYTVLSIGLTFMIPVVVAILLMEMPRRHIRWMMLLWFLPLSGIASTLLFRYMFNAQYGLFQWVATEVLHLSPQPFLNSGNQVLFWLVFPGILFFGPGLIYMATLQGIPASYYEAAEIEGAGFWRKIWTISLPRLRPVISMLLIFAVIGSSQAFEFPLIMTGGGPGGASRTVVMYLYELMRSLRYADATALGVFLFVVTMVLVVIQRRFFREDPDQ</sequence>
<dbReference type="AlphaFoldDB" id="A0A852ZH62"/>
<feature type="transmembrane region" description="Helical" evidence="8">
    <location>
        <begin position="162"/>
        <end position="182"/>
    </location>
</feature>
<evidence type="ECO:0000256" key="6">
    <source>
        <dbReference type="ARBA" id="ARBA00023136"/>
    </source>
</evidence>
<dbReference type="CDD" id="cd06261">
    <property type="entry name" value="TM_PBP2"/>
    <property type="match status" value="1"/>
</dbReference>
<evidence type="ECO:0000256" key="7">
    <source>
        <dbReference type="SAM" id="MobiDB-lite"/>
    </source>
</evidence>
<keyword evidence="3" id="KW-1003">Cell membrane</keyword>
<keyword evidence="4 8" id="KW-0812">Transmembrane</keyword>
<protein>
    <submittedName>
        <fullName evidence="10">Multiple sugar transport system permease protein</fullName>
    </submittedName>
</protein>
<reference evidence="10 11" key="1">
    <citation type="submission" date="2020-07" db="EMBL/GenBank/DDBJ databases">
        <title>Sequencing the genomes of 1000 actinobacteria strains.</title>
        <authorList>
            <person name="Klenk H.-P."/>
        </authorList>
    </citation>
    <scope>NUCLEOTIDE SEQUENCE [LARGE SCALE GENOMIC DNA]</scope>
    <source>
        <strain evidence="10 11">DSM 18448</strain>
    </source>
</reference>
<dbReference type="InterPro" id="IPR051393">
    <property type="entry name" value="ABC_transporter_permease"/>
</dbReference>
<evidence type="ECO:0000256" key="2">
    <source>
        <dbReference type="ARBA" id="ARBA00022448"/>
    </source>
</evidence>
<dbReference type="Gene3D" id="1.10.3720.10">
    <property type="entry name" value="MetI-like"/>
    <property type="match status" value="1"/>
</dbReference>
<dbReference type="GO" id="GO:0055085">
    <property type="term" value="P:transmembrane transport"/>
    <property type="evidence" value="ECO:0007669"/>
    <property type="project" value="InterPro"/>
</dbReference>
<keyword evidence="6 8" id="KW-0472">Membrane</keyword>
<dbReference type="InterPro" id="IPR035906">
    <property type="entry name" value="MetI-like_sf"/>
</dbReference>
<keyword evidence="5 8" id="KW-1133">Transmembrane helix</keyword>
<keyword evidence="11" id="KW-1185">Reference proteome</keyword>
<feature type="transmembrane region" description="Helical" evidence="8">
    <location>
        <begin position="211"/>
        <end position="231"/>
    </location>
</feature>
<feature type="transmembrane region" description="Helical" evidence="8">
    <location>
        <begin position="129"/>
        <end position="150"/>
    </location>
</feature>
<evidence type="ECO:0000256" key="4">
    <source>
        <dbReference type="ARBA" id="ARBA00022692"/>
    </source>
</evidence>
<dbReference type="EMBL" id="JACBZH010000001">
    <property type="protein sequence ID" value="NYH88939.1"/>
    <property type="molecule type" value="Genomic_DNA"/>
</dbReference>
<evidence type="ECO:0000256" key="5">
    <source>
        <dbReference type="ARBA" id="ARBA00022989"/>
    </source>
</evidence>